<name>A0A397V5P4_9GLOM</name>
<reference evidence="2 3" key="1">
    <citation type="submission" date="2018-06" db="EMBL/GenBank/DDBJ databases">
        <title>Comparative genomics reveals the genomic features of Rhizophagus irregularis, R. cerebriforme, R. diaphanum and Gigaspora rosea, and their symbiotic lifestyle signature.</title>
        <authorList>
            <person name="Morin E."/>
            <person name="San Clemente H."/>
            <person name="Chen E.C.H."/>
            <person name="De La Providencia I."/>
            <person name="Hainaut M."/>
            <person name="Kuo A."/>
            <person name="Kohler A."/>
            <person name="Murat C."/>
            <person name="Tang N."/>
            <person name="Roy S."/>
            <person name="Loubradou J."/>
            <person name="Henrissat B."/>
            <person name="Grigoriev I.V."/>
            <person name="Corradi N."/>
            <person name="Roux C."/>
            <person name="Martin F.M."/>
        </authorList>
    </citation>
    <scope>NUCLEOTIDE SEQUENCE [LARGE SCALE GENOMIC DNA]</scope>
    <source>
        <strain evidence="2 3">DAOM 194757</strain>
    </source>
</reference>
<dbReference type="InterPro" id="IPR012337">
    <property type="entry name" value="RNaseH-like_sf"/>
</dbReference>
<dbReference type="EMBL" id="QKWP01000621">
    <property type="protein sequence ID" value="RIB17241.1"/>
    <property type="molecule type" value="Genomic_DNA"/>
</dbReference>
<dbReference type="GO" id="GO:0003676">
    <property type="term" value="F:nucleic acid binding"/>
    <property type="evidence" value="ECO:0007669"/>
    <property type="project" value="InterPro"/>
</dbReference>
<comment type="caution">
    <text evidence="2">The sequence shown here is derived from an EMBL/GenBank/DDBJ whole genome shotgun (WGS) entry which is preliminary data.</text>
</comment>
<feature type="domain" description="DNA-directed DNA polymerase family B exonuclease" evidence="1">
    <location>
        <begin position="218"/>
        <end position="305"/>
    </location>
</feature>
<dbReference type="Proteomes" id="UP000266673">
    <property type="component" value="Unassembled WGS sequence"/>
</dbReference>
<evidence type="ECO:0000259" key="1">
    <source>
        <dbReference type="Pfam" id="PF03104"/>
    </source>
</evidence>
<evidence type="ECO:0000313" key="2">
    <source>
        <dbReference type="EMBL" id="RIB17241.1"/>
    </source>
</evidence>
<proteinExistence type="predicted"/>
<dbReference type="Gene3D" id="3.30.420.10">
    <property type="entry name" value="Ribonuclease H-like superfamily/Ribonuclease H"/>
    <property type="match status" value="1"/>
</dbReference>
<evidence type="ECO:0000313" key="3">
    <source>
        <dbReference type="Proteomes" id="UP000266673"/>
    </source>
</evidence>
<dbReference type="SUPFAM" id="SSF53098">
    <property type="entry name" value="Ribonuclease H-like"/>
    <property type="match status" value="1"/>
</dbReference>
<sequence length="443" mass="52252">MKLKYLKEKDIFEIKLSFSFLNLLEFMASLFYMGAKISIQIDEYTFHIKMDGMKYTKITMSSVGKKTIINVKIDYLFFDIKLTNIEKNTIESYIEEFDPDKRKDALNIIEKKKNILTSIFMRIPKKSNKNLKIFASATTHIQIIKLVTIEKLHVKMIWNWLDGTEFIKNVLLDNIEKVITQQVPDFVLFWNIESSSMCRPGYLPIGEEEEDYVNKISCDPKDFHIIILDFQEKLLLKFAELFEEYSLAFEIGFNIGGYDWGFILKKVMKLNIEDAFNKKLFNFTKINAIDTFNKKINNFSKTIENFQKNVFNLAKNSLKNNFKFTKENIVDNVRESIVKVYEKDKEDKIMKQYCRININNCNIKINPTENITCEYYQIPGTHAAKNNMLVSSRRKGYIIDEKYKGGYVMQPLKEDSKRPVADLDFHHFIRIQLSLIIFHLIHV</sequence>
<gene>
    <name evidence="2" type="ORF">C2G38_2187872</name>
</gene>
<dbReference type="AlphaFoldDB" id="A0A397V5P4"/>
<dbReference type="InterPro" id="IPR036397">
    <property type="entry name" value="RNaseH_sf"/>
</dbReference>
<protein>
    <recommendedName>
        <fullName evidence="1">DNA-directed DNA polymerase family B exonuclease domain-containing protein</fullName>
    </recommendedName>
</protein>
<accession>A0A397V5P4</accession>
<organism evidence="2 3">
    <name type="scientific">Gigaspora rosea</name>
    <dbReference type="NCBI Taxonomy" id="44941"/>
    <lineage>
        <taxon>Eukaryota</taxon>
        <taxon>Fungi</taxon>
        <taxon>Fungi incertae sedis</taxon>
        <taxon>Mucoromycota</taxon>
        <taxon>Glomeromycotina</taxon>
        <taxon>Glomeromycetes</taxon>
        <taxon>Diversisporales</taxon>
        <taxon>Gigasporaceae</taxon>
        <taxon>Gigaspora</taxon>
    </lineage>
</organism>
<keyword evidence="3" id="KW-1185">Reference proteome</keyword>
<dbReference type="InterPro" id="IPR006133">
    <property type="entry name" value="DNA-dir_DNA_pol_B_exonuc"/>
</dbReference>
<dbReference type="Pfam" id="PF03104">
    <property type="entry name" value="DNA_pol_B_exo1"/>
    <property type="match status" value="1"/>
</dbReference>